<accession>A0A916VEZ7</accession>
<reference evidence="1" key="2">
    <citation type="journal article" date="2021" name="Data Brief">
        <title>Draft genome sequence data of the facultative, thermophilic, xylanolytic bacterium Paenibacillus sp. strain DA-C8.</title>
        <authorList>
            <person name="Chhe C."/>
            <person name="Uke A."/>
            <person name="Baramee S."/>
            <person name="Ungkulpasvich U."/>
            <person name="Tachaapaikoon C."/>
            <person name="Pason P."/>
            <person name="Waeonukul R."/>
            <person name="Ratanakhanokchai K."/>
            <person name="Kosugi A."/>
        </authorList>
    </citation>
    <scope>NUCLEOTIDE SEQUENCE</scope>
    <source>
        <strain evidence="1">DA-C8</strain>
    </source>
</reference>
<proteinExistence type="predicted"/>
<organism evidence="1 2">
    <name type="scientific">Insulibacter thermoxylanivorax</name>
    <dbReference type="NCBI Taxonomy" id="2749268"/>
    <lineage>
        <taxon>Bacteria</taxon>
        <taxon>Bacillati</taxon>
        <taxon>Bacillota</taxon>
        <taxon>Bacilli</taxon>
        <taxon>Bacillales</taxon>
        <taxon>Paenibacillaceae</taxon>
        <taxon>Insulibacter</taxon>
    </lineage>
</organism>
<gene>
    <name evidence="1" type="ORF">PRECH8_10580</name>
</gene>
<evidence type="ECO:0000313" key="1">
    <source>
        <dbReference type="EMBL" id="GFR37762.1"/>
    </source>
</evidence>
<reference evidence="1" key="1">
    <citation type="submission" date="2020-08" db="EMBL/GenBank/DDBJ databases">
        <authorList>
            <person name="Uke A."/>
            <person name="Chhe C."/>
            <person name="Baramee S."/>
            <person name="Kosugi A."/>
        </authorList>
    </citation>
    <scope>NUCLEOTIDE SEQUENCE</scope>
    <source>
        <strain evidence="1">DA-C8</strain>
    </source>
</reference>
<dbReference type="EMBL" id="BMAQ01000006">
    <property type="protein sequence ID" value="GFR37762.1"/>
    <property type="molecule type" value="Genomic_DNA"/>
</dbReference>
<dbReference type="AlphaFoldDB" id="A0A916VEZ7"/>
<evidence type="ECO:0000313" key="2">
    <source>
        <dbReference type="Proteomes" id="UP000654993"/>
    </source>
</evidence>
<sequence length="75" mass="8361">MRVVLANISCSDACFTMRHAPFPSRGCKGTILDTDHNLYYINESIYGCQADFLVTSMNRKKTDDSTARDSSAIVH</sequence>
<comment type="caution">
    <text evidence="1">The sequence shown here is derived from an EMBL/GenBank/DDBJ whole genome shotgun (WGS) entry which is preliminary data.</text>
</comment>
<keyword evidence="2" id="KW-1185">Reference proteome</keyword>
<name>A0A916VEZ7_9BACL</name>
<dbReference type="Proteomes" id="UP000654993">
    <property type="component" value="Unassembled WGS sequence"/>
</dbReference>
<protein>
    <submittedName>
        <fullName evidence="1">Uncharacterized protein</fullName>
    </submittedName>
</protein>